<dbReference type="InterPro" id="IPR012337">
    <property type="entry name" value="RNaseH-like_sf"/>
</dbReference>
<evidence type="ECO:0000259" key="1">
    <source>
        <dbReference type="PROSITE" id="PS50994"/>
    </source>
</evidence>
<organism evidence="2 3">
    <name type="scientific">Cordylochernes scorpioides</name>
    <dbReference type="NCBI Taxonomy" id="51811"/>
    <lineage>
        <taxon>Eukaryota</taxon>
        <taxon>Metazoa</taxon>
        <taxon>Ecdysozoa</taxon>
        <taxon>Arthropoda</taxon>
        <taxon>Chelicerata</taxon>
        <taxon>Arachnida</taxon>
        <taxon>Pseudoscorpiones</taxon>
        <taxon>Cheliferoidea</taxon>
        <taxon>Chernetidae</taxon>
        <taxon>Cordylochernes</taxon>
    </lineage>
</organism>
<gene>
    <name evidence="2" type="ORF">LAZ67_2005305</name>
</gene>
<dbReference type="Gene3D" id="3.30.420.10">
    <property type="entry name" value="Ribonuclease H-like superfamily/Ribonuclease H"/>
    <property type="match status" value="1"/>
</dbReference>
<dbReference type="Pfam" id="PF17921">
    <property type="entry name" value="Integrase_H2C2"/>
    <property type="match status" value="1"/>
</dbReference>
<dbReference type="Gene3D" id="1.10.340.70">
    <property type="match status" value="1"/>
</dbReference>
<dbReference type="PANTHER" id="PTHR47331:SF4">
    <property type="entry name" value="PEPTIDASE S1 DOMAIN-CONTAINING PROTEIN"/>
    <property type="match status" value="1"/>
</dbReference>
<keyword evidence="3" id="KW-1185">Reference proteome</keyword>
<dbReference type="InterPro" id="IPR043502">
    <property type="entry name" value="DNA/RNA_pol_sf"/>
</dbReference>
<protein>
    <recommendedName>
        <fullName evidence="1">Integrase catalytic domain-containing protein</fullName>
    </recommendedName>
</protein>
<dbReference type="InterPro" id="IPR008042">
    <property type="entry name" value="Retrotrans_Pao"/>
</dbReference>
<sequence>MAFRHERLVLGLNCSPFLLNAVMEYHLQEIKGSQVKIAKMLAQSLYMDNCIASMETKQEVCNRDYEKARMNLREWEFSFDDNSSEQPFTKVLGIVWNKGEDRLSCEIPKNLSLPSRLTKRVVLSVVQQIFNPLGFCAPVLVGPKLLLQRSWGLKIGWDAPLPESMAQKFQAWYDQIGLIELIKIPRYMWNDHAFPTEIHVFCDASRVAYGAVAYLRSEVDGGIIYAPIKIITIPRLELMAMVLGARLANSISAALKRRCGTILWSDSSTALSWIKRGIEWRVFVRNRVKEIQSTTNVNNWRFVPGYLNPADLLSRGCFPPQFVRSRWWKGPEWLKQPKESWPRSEPTIDQEDICSEEEIVSANINVKVDRNDWLLTRRSDYSLNIRIMSYVLRFIGKLEKQFTETGLLKVSELDLAEMKLVKIIQENTSIERSSSIQSLKIFKNSKGLWCIESKLLHGQVPEEFKTPAIISGDHPFVEQLIWEMHRKNGHAGVQFILSILREKFWIIRGRKTIGKIINRCIICKRFKEKSLQRPMAALPESRIGLGKPFQTPGVDLLGPLYMKDGGKVWVAAFTCAVYRAIHLELVNNLEAGTFMMALHRFICRRGRPEKIFSDNGTNFSKLNRVFKDLNWSEQYSDYIR</sequence>
<dbReference type="EMBL" id="CP092864">
    <property type="protein sequence ID" value="UYV63686.1"/>
    <property type="molecule type" value="Genomic_DNA"/>
</dbReference>
<name>A0ABY6K494_9ARAC</name>
<evidence type="ECO:0000313" key="3">
    <source>
        <dbReference type="Proteomes" id="UP001235939"/>
    </source>
</evidence>
<dbReference type="Proteomes" id="UP001235939">
    <property type="component" value="Chromosome 02"/>
</dbReference>
<dbReference type="InterPro" id="IPR001584">
    <property type="entry name" value="Integrase_cat-core"/>
</dbReference>
<dbReference type="PROSITE" id="PS50994">
    <property type="entry name" value="INTEGRASE"/>
    <property type="match status" value="1"/>
</dbReference>
<dbReference type="Pfam" id="PF05380">
    <property type="entry name" value="Peptidase_A17"/>
    <property type="match status" value="1"/>
</dbReference>
<evidence type="ECO:0000313" key="2">
    <source>
        <dbReference type="EMBL" id="UYV63686.1"/>
    </source>
</evidence>
<dbReference type="InterPro" id="IPR036397">
    <property type="entry name" value="RNaseH_sf"/>
</dbReference>
<accession>A0ABY6K494</accession>
<reference evidence="2 3" key="1">
    <citation type="submission" date="2022-01" db="EMBL/GenBank/DDBJ databases">
        <title>A chromosomal length assembly of Cordylochernes scorpioides.</title>
        <authorList>
            <person name="Zeh D."/>
            <person name="Zeh J."/>
        </authorList>
    </citation>
    <scope>NUCLEOTIDE SEQUENCE [LARGE SCALE GENOMIC DNA]</scope>
    <source>
        <strain evidence="2">IN4F17</strain>
        <tissue evidence="2">Whole Body</tissue>
    </source>
</reference>
<feature type="domain" description="Integrase catalytic" evidence="1">
    <location>
        <begin position="544"/>
        <end position="640"/>
    </location>
</feature>
<dbReference type="PANTHER" id="PTHR47331">
    <property type="entry name" value="PHD-TYPE DOMAIN-CONTAINING PROTEIN"/>
    <property type="match status" value="1"/>
</dbReference>
<dbReference type="InterPro" id="IPR041588">
    <property type="entry name" value="Integrase_H2C2"/>
</dbReference>
<proteinExistence type="predicted"/>
<dbReference type="SUPFAM" id="SSF53098">
    <property type="entry name" value="Ribonuclease H-like"/>
    <property type="match status" value="1"/>
</dbReference>
<dbReference type="SUPFAM" id="SSF56672">
    <property type="entry name" value="DNA/RNA polymerases"/>
    <property type="match status" value="1"/>
</dbReference>